<dbReference type="InterPro" id="IPR001898">
    <property type="entry name" value="SLC13A/DASS"/>
</dbReference>
<reference evidence="8" key="3">
    <citation type="submission" date="2019-06" db="EMBL/GenBank/DDBJ databases">
        <authorList>
            <person name="Poynton C."/>
            <person name="Hasenbein S."/>
            <person name="Benoit J.B."/>
            <person name="Sepulveda M.S."/>
            <person name="Poelchau M.F."/>
            <person name="Murali S.C."/>
            <person name="Chen S."/>
            <person name="Glastad K.M."/>
            <person name="Werren J.H."/>
            <person name="Vineis J.H."/>
            <person name="Bowen J.L."/>
            <person name="Friedrich M."/>
            <person name="Jones J."/>
            <person name="Robertson H.M."/>
            <person name="Feyereisen R."/>
            <person name="Mechler-Hickson A."/>
            <person name="Mathers N."/>
            <person name="Lee C.E."/>
            <person name="Colbourne J.K."/>
            <person name="Biales A."/>
            <person name="Johnston J.S."/>
            <person name="Wellborn G.A."/>
            <person name="Rosendale A.J."/>
            <person name="Cridge A.G."/>
            <person name="Munoz-Torres M.C."/>
            <person name="Bain P.A."/>
            <person name="Manny A.R."/>
            <person name="Major K.M."/>
            <person name="Lambert F.N."/>
            <person name="Vulpe C.D."/>
            <person name="Tuck P."/>
            <person name="Blalock B.J."/>
            <person name="Lin Y.-Y."/>
            <person name="Smith M.E."/>
            <person name="Ochoa-Acuna H."/>
            <person name="Chen M.-J.M."/>
            <person name="Childers C.P."/>
            <person name="Qu J."/>
            <person name="Dugan S."/>
            <person name="Lee S.L."/>
            <person name="Chao H."/>
            <person name="Dinh H."/>
            <person name="Han Y."/>
            <person name="Doddapaneni H."/>
            <person name="Worley K.C."/>
            <person name="Muzny D.M."/>
            <person name="Gibbs R.A."/>
            <person name="Richards S."/>
        </authorList>
    </citation>
    <scope>NUCLEOTIDE SEQUENCE</scope>
    <source>
        <strain evidence="8">HAZT.00-mixed</strain>
        <tissue evidence="8">Whole organism</tissue>
    </source>
</reference>
<comment type="caution">
    <text evidence="8">The sequence shown here is derived from an EMBL/GenBank/DDBJ whole genome shotgun (WGS) entry which is preliminary data.</text>
</comment>
<evidence type="ECO:0008006" key="9">
    <source>
        <dbReference type="Google" id="ProtNLM"/>
    </source>
</evidence>
<keyword evidence="5 7" id="KW-1133">Transmembrane helix</keyword>
<reference evidence="8" key="1">
    <citation type="submission" date="2014-08" db="EMBL/GenBank/DDBJ databases">
        <authorList>
            <person name="Murali S."/>
            <person name="Richards S."/>
            <person name="Bandaranaike D."/>
            <person name="Bellair M."/>
            <person name="Blankenburg K."/>
            <person name="Chao H."/>
            <person name="Dinh H."/>
            <person name="Doddapaneni H."/>
            <person name="Dugan-Rocha S."/>
            <person name="Elkadiri S."/>
            <person name="Gnanaolivu R."/>
            <person name="Hughes D."/>
            <person name="Lee S."/>
            <person name="Li M."/>
            <person name="Ming W."/>
            <person name="Munidasa M."/>
            <person name="Muniz J."/>
            <person name="Nguyen L."/>
            <person name="Osuji N."/>
            <person name="Pu L.-L."/>
            <person name="Puazo M."/>
            <person name="Skinner E."/>
            <person name="Qu C."/>
            <person name="Quiroz J."/>
            <person name="Raj R."/>
            <person name="Weissenberger G."/>
            <person name="Xin Y."/>
            <person name="Zou X."/>
            <person name="Han Y."/>
            <person name="Worley K."/>
            <person name="Muzny D."/>
            <person name="Gibbs R."/>
        </authorList>
    </citation>
    <scope>NUCLEOTIDE SEQUENCE</scope>
    <source>
        <strain evidence="8">HAZT.00-mixed</strain>
        <tissue evidence="8">Whole organism</tissue>
    </source>
</reference>
<dbReference type="OrthoDB" id="6493944at2759"/>
<protein>
    <recommendedName>
        <fullName evidence="9">Citrate transporter-like domain-containing protein</fullName>
    </recommendedName>
</protein>
<keyword evidence="6 7" id="KW-0472">Membrane</keyword>
<comment type="similarity">
    <text evidence="2">Belongs to the SLC13A/DASS transporter (TC 2.A.47) family. NADC subfamily.</text>
</comment>
<dbReference type="AlphaFoldDB" id="A0A6A0H3F8"/>
<dbReference type="PANTHER" id="PTHR10283">
    <property type="entry name" value="SOLUTE CARRIER FAMILY 13 MEMBER"/>
    <property type="match status" value="1"/>
</dbReference>
<feature type="transmembrane region" description="Helical" evidence="7">
    <location>
        <begin position="56"/>
        <end position="76"/>
    </location>
</feature>
<dbReference type="Proteomes" id="UP000711488">
    <property type="component" value="Unassembled WGS sequence"/>
</dbReference>
<dbReference type="PANTHER" id="PTHR10283:SF82">
    <property type="entry name" value="SOLUTE CARRIER FAMILY 13 MEMBER 2"/>
    <property type="match status" value="1"/>
</dbReference>
<sequence length="95" mass="10149">MTDLECMAVILEVNPLYLMIPATLSASFAFMLPVATPPNALVYAAGSFKTADMAKIGFVLNVLCMLVLMLVTNTLGDLMFDFSVVPSWANTTAAP</sequence>
<dbReference type="GO" id="GO:0015137">
    <property type="term" value="F:citrate transmembrane transporter activity"/>
    <property type="evidence" value="ECO:0007669"/>
    <property type="project" value="TreeGrafter"/>
</dbReference>
<dbReference type="GO" id="GO:0015141">
    <property type="term" value="F:succinate transmembrane transporter activity"/>
    <property type="evidence" value="ECO:0007669"/>
    <property type="project" value="TreeGrafter"/>
</dbReference>
<accession>A0A6A0H3F8</accession>
<comment type="subcellular location">
    <subcellularLocation>
        <location evidence="1">Membrane</location>
        <topology evidence="1">Multi-pass membrane protein</topology>
    </subcellularLocation>
</comment>
<dbReference type="GO" id="GO:0005886">
    <property type="term" value="C:plasma membrane"/>
    <property type="evidence" value="ECO:0007669"/>
    <property type="project" value="TreeGrafter"/>
</dbReference>
<keyword evidence="3" id="KW-0813">Transport</keyword>
<proteinExistence type="inferred from homology"/>
<dbReference type="Pfam" id="PF00939">
    <property type="entry name" value="Na_sulph_symp"/>
    <property type="match status" value="1"/>
</dbReference>
<dbReference type="PROSITE" id="PS01271">
    <property type="entry name" value="NA_SULFATE"/>
    <property type="match status" value="1"/>
</dbReference>
<name>A0A6A0H3F8_HYAAZ</name>
<feature type="transmembrane region" description="Helical" evidence="7">
    <location>
        <begin position="16"/>
        <end position="35"/>
    </location>
</feature>
<dbReference type="InterPro" id="IPR031312">
    <property type="entry name" value="Na/sul_symport_CS"/>
</dbReference>
<evidence type="ECO:0000256" key="6">
    <source>
        <dbReference type="ARBA" id="ARBA00023136"/>
    </source>
</evidence>
<evidence type="ECO:0000256" key="2">
    <source>
        <dbReference type="ARBA" id="ARBA00006772"/>
    </source>
</evidence>
<evidence type="ECO:0000256" key="5">
    <source>
        <dbReference type="ARBA" id="ARBA00022989"/>
    </source>
</evidence>
<evidence type="ECO:0000256" key="4">
    <source>
        <dbReference type="ARBA" id="ARBA00022692"/>
    </source>
</evidence>
<organism evidence="8">
    <name type="scientific">Hyalella azteca</name>
    <name type="common">Amphipod</name>
    <dbReference type="NCBI Taxonomy" id="294128"/>
    <lineage>
        <taxon>Eukaryota</taxon>
        <taxon>Metazoa</taxon>
        <taxon>Ecdysozoa</taxon>
        <taxon>Arthropoda</taxon>
        <taxon>Crustacea</taxon>
        <taxon>Multicrustacea</taxon>
        <taxon>Malacostraca</taxon>
        <taxon>Eumalacostraca</taxon>
        <taxon>Peracarida</taxon>
        <taxon>Amphipoda</taxon>
        <taxon>Senticaudata</taxon>
        <taxon>Talitrida</taxon>
        <taxon>Talitroidea</taxon>
        <taxon>Hyalellidae</taxon>
        <taxon>Hyalella</taxon>
    </lineage>
</organism>
<evidence type="ECO:0000256" key="1">
    <source>
        <dbReference type="ARBA" id="ARBA00004141"/>
    </source>
</evidence>
<gene>
    <name evidence="8" type="ORF">HAZT_HAZT001657</name>
</gene>
<evidence type="ECO:0000256" key="3">
    <source>
        <dbReference type="ARBA" id="ARBA00022448"/>
    </source>
</evidence>
<dbReference type="EMBL" id="JQDR03008139">
    <property type="protein sequence ID" value="KAA0197582.1"/>
    <property type="molecule type" value="Genomic_DNA"/>
</dbReference>
<evidence type="ECO:0000313" key="8">
    <source>
        <dbReference type="EMBL" id="KAA0197582.1"/>
    </source>
</evidence>
<evidence type="ECO:0000256" key="7">
    <source>
        <dbReference type="SAM" id="Phobius"/>
    </source>
</evidence>
<reference evidence="8" key="2">
    <citation type="journal article" date="2018" name="Environ. Sci. Technol.">
        <title>The Toxicogenome of Hyalella azteca: A Model for Sediment Ecotoxicology and Evolutionary Toxicology.</title>
        <authorList>
            <person name="Poynton H.C."/>
            <person name="Hasenbein S."/>
            <person name="Benoit J.B."/>
            <person name="Sepulveda M.S."/>
            <person name="Poelchau M.F."/>
            <person name="Hughes D.S.T."/>
            <person name="Murali S.C."/>
            <person name="Chen S."/>
            <person name="Glastad K.M."/>
            <person name="Goodisman M.A.D."/>
            <person name="Werren J.H."/>
            <person name="Vineis J.H."/>
            <person name="Bowen J.L."/>
            <person name="Friedrich M."/>
            <person name="Jones J."/>
            <person name="Robertson H.M."/>
            <person name="Feyereisen R."/>
            <person name="Mechler-Hickson A."/>
            <person name="Mathers N."/>
            <person name="Lee C.E."/>
            <person name="Colbourne J.K."/>
            <person name="Biales A."/>
            <person name="Johnston J.S."/>
            <person name="Wellborn G.A."/>
            <person name="Rosendale A.J."/>
            <person name="Cridge A.G."/>
            <person name="Munoz-Torres M.C."/>
            <person name="Bain P.A."/>
            <person name="Manny A.R."/>
            <person name="Major K.M."/>
            <person name="Lambert F.N."/>
            <person name="Vulpe C.D."/>
            <person name="Tuck P."/>
            <person name="Blalock B.J."/>
            <person name="Lin Y.Y."/>
            <person name="Smith M.E."/>
            <person name="Ochoa-Acuna H."/>
            <person name="Chen M.M."/>
            <person name="Childers C.P."/>
            <person name="Qu J."/>
            <person name="Dugan S."/>
            <person name="Lee S.L."/>
            <person name="Chao H."/>
            <person name="Dinh H."/>
            <person name="Han Y."/>
            <person name="Doddapaneni H."/>
            <person name="Worley K.C."/>
            <person name="Muzny D.M."/>
            <person name="Gibbs R.A."/>
            <person name="Richards S."/>
        </authorList>
    </citation>
    <scope>NUCLEOTIDE SEQUENCE</scope>
    <source>
        <strain evidence="8">HAZT.00-mixed</strain>
        <tissue evidence="8">Whole organism</tissue>
    </source>
</reference>
<keyword evidence="4 7" id="KW-0812">Transmembrane</keyword>